<evidence type="ECO:0000256" key="2">
    <source>
        <dbReference type="SAM" id="MobiDB-lite"/>
    </source>
</evidence>
<feature type="region of interest" description="Disordered" evidence="2">
    <location>
        <begin position="33"/>
        <end position="62"/>
    </location>
</feature>
<sequence length="162" mass="18850">MFKRGSSVSTISKMLKLHRIPAYRVIRRFGETGGIENRPKGRPRRTARSSALRKAVKDKLHRNPARSVRKLAKEHNVSRSTMQRLIRDDLGLYPYKLAKGQHLTEEKKATRPKKCRKMKALTRDDKLNRIIFTEEMIFTVEPLQIAQNQRKFLISPSSVNIE</sequence>
<dbReference type="EMBL" id="UZAH01001880">
    <property type="protein sequence ID" value="VDO20281.1"/>
    <property type="molecule type" value="Genomic_DNA"/>
</dbReference>
<dbReference type="AlphaFoldDB" id="A0A183F628"/>
<proteinExistence type="predicted"/>
<evidence type="ECO:0000313" key="4">
    <source>
        <dbReference type="Proteomes" id="UP000050761"/>
    </source>
</evidence>
<dbReference type="SUPFAM" id="SSF46689">
    <property type="entry name" value="Homeodomain-like"/>
    <property type="match status" value="1"/>
</dbReference>
<dbReference type="InterPro" id="IPR009057">
    <property type="entry name" value="Homeodomain-like_sf"/>
</dbReference>
<dbReference type="GO" id="GO:0005634">
    <property type="term" value="C:nucleus"/>
    <property type="evidence" value="ECO:0007669"/>
    <property type="project" value="UniProtKB-SubCell"/>
</dbReference>
<gene>
    <name evidence="3" type="ORF">HPBE_LOCUS1621</name>
</gene>
<dbReference type="OrthoDB" id="5867379at2759"/>
<reference evidence="5" key="2">
    <citation type="submission" date="2019-09" db="UniProtKB">
        <authorList>
            <consortium name="WormBaseParasite"/>
        </authorList>
    </citation>
    <scope>IDENTIFICATION</scope>
</reference>
<comment type="subcellular location">
    <subcellularLocation>
        <location evidence="1">Nucleus</location>
    </subcellularLocation>
</comment>
<protein>
    <submittedName>
        <fullName evidence="5">HTH_Tnp_Tc3_2 domain-containing protein</fullName>
    </submittedName>
</protein>
<dbReference type="Proteomes" id="UP000050761">
    <property type="component" value="Unassembled WGS sequence"/>
</dbReference>
<dbReference type="WBParaSite" id="HPBE_0000162001-mRNA-1">
    <property type="protein sequence ID" value="HPBE_0000162001-mRNA-1"/>
    <property type="gene ID" value="HPBE_0000162001"/>
</dbReference>
<accession>A0A3P7TGQ9</accession>
<dbReference type="PANTHER" id="PTHR46068:SF1">
    <property type="entry name" value="TRANSPOSASE IS30-LIKE HTH DOMAIN-CONTAINING PROTEIN"/>
    <property type="match status" value="1"/>
</dbReference>
<dbReference type="PANTHER" id="PTHR46068">
    <property type="entry name" value="PROTEIN CBG27172"/>
    <property type="match status" value="1"/>
</dbReference>
<evidence type="ECO:0000256" key="1">
    <source>
        <dbReference type="ARBA" id="ARBA00004123"/>
    </source>
</evidence>
<accession>A0A183F628</accession>
<name>A0A183F628_HELPZ</name>
<keyword evidence="4" id="KW-1185">Reference proteome</keyword>
<evidence type="ECO:0000313" key="3">
    <source>
        <dbReference type="EMBL" id="VDO20281.1"/>
    </source>
</evidence>
<evidence type="ECO:0000313" key="5">
    <source>
        <dbReference type="WBParaSite" id="HPBE_0000162001-mRNA-1"/>
    </source>
</evidence>
<reference evidence="3 4" key="1">
    <citation type="submission" date="2018-11" db="EMBL/GenBank/DDBJ databases">
        <authorList>
            <consortium name="Pathogen Informatics"/>
        </authorList>
    </citation>
    <scope>NUCLEOTIDE SEQUENCE [LARGE SCALE GENOMIC DNA]</scope>
</reference>
<organism evidence="4 5">
    <name type="scientific">Heligmosomoides polygyrus</name>
    <name type="common">Parasitic roundworm</name>
    <dbReference type="NCBI Taxonomy" id="6339"/>
    <lineage>
        <taxon>Eukaryota</taxon>
        <taxon>Metazoa</taxon>
        <taxon>Ecdysozoa</taxon>
        <taxon>Nematoda</taxon>
        <taxon>Chromadorea</taxon>
        <taxon>Rhabditida</taxon>
        <taxon>Rhabditina</taxon>
        <taxon>Rhabditomorpha</taxon>
        <taxon>Strongyloidea</taxon>
        <taxon>Heligmosomidae</taxon>
        <taxon>Heligmosomoides</taxon>
    </lineage>
</organism>